<evidence type="ECO:0000313" key="2">
    <source>
        <dbReference type="Proteomes" id="UP000792457"/>
    </source>
</evidence>
<protein>
    <submittedName>
        <fullName evidence="1">Uncharacterized protein</fullName>
    </submittedName>
</protein>
<sequence>MLTRCVCLLHDNAGTNTAPLPRDLLTIFWMGYCHPSRLRGKNGGIENLLREAEHEVFDTGIKNLVPRLQKCIDLIGSLLVEFMLQGETFYFAPYCETIKKLRKNIKNRRRGMLTRCVCLLHDNAGTNTAPLPRDLLTIFWMGYCHPSRLRGKNGGIENLLREAEHEVFDTGIKNLVPRLQKCIDLIGEYVEK</sequence>
<organism evidence="1 2">
    <name type="scientific">Ladona fulva</name>
    <name type="common">Scarce chaser dragonfly</name>
    <name type="synonym">Libellula fulva</name>
    <dbReference type="NCBI Taxonomy" id="123851"/>
    <lineage>
        <taxon>Eukaryota</taxon>
        <taxon>Metazoa</taxon>
        <taxon>Ecdysozoa</taxon>
        <taxon>Arthropoda</taxon>
        <taxon>Hexapoda</taxon>
        <taxon>Insecta</taxon>
        <taxon>Pterygota</taxon>
        <taxon>Palaeoptera</taxon>
        <taxon>Odonata</taxon>
        <taxon>Epiprocta</taxon>
        <taxon>Anisoptera</taxon>
        <taxon>Libelluloidea</taxon>
        <taxon>Libellulidae</taxon>
        <taxon>Ladona</taxon>
    </lineage>
</organism>
<dbReference type="PANTHER" id="PTHR46060">
    <property type="entry name" value="MARINER MOS1 TRANSPOSASE-LIKE PROTEIN"/>
    <property type="match status" value="1"/>
</dbReference>
<gene>
    <name evidence="1" type="ORF">J437_LFUL008362</name>
</gene>
<reference evidence="1" key="1">
    <citation type="submission" date="2013-04" db="EMBL/GenBank/DDBJ databases">
        <authorList>
            <person name="Qu J."/>
            <person name="Murali S.C."/>
            <person name="Bandaranaike D."/>
            <person name="Bellair M."/>
            <person name="Blankenburg K."/>
            <person name="Chao H."/>
            <person name="Dinh H."/>
            <person name="Doddapaneni H."/>
            <person name="Downs B."/>
            <person name="Dugan-Rocha S."/>
            <person name="Elkadiri S."/>
            <person name="Gnanaolivu R.D."/>
            <person name="Hernandez B."/>
            <person name="Javaid M."/>
            <person name="Jayaseelan J.C."/>
            <person name="Lee S."/>
            <person name="Li M."/>
            <person name="Ming W."/>
            <person name="Munidasa M."/>
            <person name="Muniz J."/>
            <person name="Nguyen L."/>
            <person name="Ongeri F."/>
            <person name="Osuji N."/>
            <person name="Pu L.-L."/>
            <person name="Puazo M."/>
            <person name="Qu C."/>
            <person name="Quiroz J."/>
            <person name="Raj R."/>
            <person name="Weissenberger G."/>
            <person name="Xin Y."/>
            <person name="Zou X."/>
            <person name="Han Y."/>
            <person name="Richards S."/>
            <person name="Worley K."/>
            <person name="Muzny D."/>
            <person name="Gibbs R."/>
        </authorList>
    </citation>
    <scope>NUCLEOTIDE SEQUENCE</scope>
    <source>
        <strain evidence="1">Sampled in the wild</strain>
    </source>
</reference>
<evidence type="ECO:0000313" key="1">
    <source>
        <dbReference type="EMBL" id="KAG8230539.1"/>
    </source>
</evidence>
<proteinExistence type="predicted"/>
<name>A0A8K0P4E5_LADFU</name>
<comment type="caution">
    <text evidence="1">The sequence shown here is derived from an EMBL/GenBank/DDBJ whole genome shotgun (WGS) entry which is preliminary data.</text>
</comment>
<dbReference type="Proteomes" id="UP000792457">
    <property type="component" value="Unassembled WGS sequence"/>
</dbReference>
<dbReference type="PANTHER" id="PTHR46060:SF1">
    <property type="entry name" value="MARINER MOS1 TRANSPOSASE-LIKE PROTEIN"/>
    <property type="match status" value="1"/>
</dbReference>
<dbReference type="EMBL" id="KZ308494">
    <property type="protein sequence ID" value="KAG8230539.1"/>
    <property type="molecule type" value="Genomic_DNA"/>
</dbReference>
<reference evidence="1" key="2">
    <citation type="submission" date="2017-10" db="EMBL/GenBank/DDBJ databases">
        <title>Ladona fulva Genome sequencing and assembly.</title>
        <authorList>
            <person name="Murali S."/>
            <person name="Richards S."/>
            <person name="Bandaranaike D."/>
            <person name="Bellair M."/>
            <person name="Blankenburg K."/>
            <person name="Chao H."/>
            <person name="Dinh H."/>
            <person name="Doddapaneni H."/>
            <person name="Dugan-Rocha S."/>
            <person name="Elkadiri S."/>
            <person name="Gnanaolivu R."/>
            <person name="Hernandez B."/>
            <person name="Skinner E."/>
            <person name="Javaid M."/>
            <person name="Lee S."/>
            <person name="Li M."/>
            <person name="Ming W."/>
            <person name="Munidasa M."/>
            <person name="Muniz J."/>
            <person name="Nguyen L."/>
            <person name="Hughes D."/>
            <person name="Osuji N."/>
            <person name="Pu L.-L."/>
            <person name="Puazo M."/>
            <person name="Qu C."/>
            <person name="Quiroz J."/>
            <person name="Raj R."/>
            <person name="Weissenberger G."/>
            <person name="Xin Y."/>
            <person name="Zou X."/>
            <person name="Han Y."/>
            <person name="Worley K."/>
            <person name="Muzny D."/>
            <person name="Gibbs R."/>
        </authorList>
    </citation>
    <scope>NUCLEOTIDE SEQUENCE</scope>
    <source>
        <strain evidence="1">Sampled in the wild</strain>
    </source>
</reference>
<dbReference type="InterPro" id="IPR052709">
    <property type="entry name" value="Transposase-MT_Hybrid"/>
</dbReference>
<accession>A0A8K0P4E5</accession>
<dbReference type="AlphaFoldDB" id="A0A8K0P4E5"/>
<keyword evidence="2" id="KW-1185">Reference proteome</keyword>